<keyword evidence="4 5" id="KW-0472">Membrane</keyword>
<gene>
    <name evidence="6" type="ORF">G7Z17_g10870</name>
</gene>
<comment type="subcellular location">
    <subcellularLocation>
        <location evidence="1">Membrane</location>
        <topology evidence="1">Multi-pass membrane protein</topology>
    </subcellularLocation>
</comment>
<evidence type="ECO:0000256" key="3">
    <source>
        <dbReference type="ARBA" id="ARBA00022989"/>
    </source>
</evidence>
<dbReference type="OrthoDB" id="5392974at2759"/>
<sequence>MAQNVTARYLTKARLQRVLEKLFPACEEFHIEMKDDLWVFEAPEKVDEVSTSLNSQPRLSSKSLYTTRYPEFKENESKWVIRQSGMYHRFDTTTRQSLYILFNPAPNSKAHQEAKELLLSNLDEGAQNDPFWLHQTLFSSYYPNWRQYIAAQEREVLKIRNNTIATYIDKPLDVGYDSLSTLVSLENLFLQAPVILSQTTEILDELLVLIGRPQSPPLLPAETTKKVISQLKHHNRQCVTYSRTAKYLLQRSQATVQLLAETLSFRNQVISKEQNETMLRLNKSVFFITAVTLFYLPASFVSTFFGMNFFAMDETNNRIIATSMIWIYIVTAVSLTGLTFLFYSWVLLYDGKAAMRI</sequence>
<keyword evidence="3 5" id="KW-1133">Transmembrane helix</keyword>
<evidence type="ECO:0000313" key="6">
    <source>
        <dbReference type="EMBL" id="KAF7543274.1"/>
    </source>
</evidence>
<dbReference type="EMBL" id="JAANBB010000378">
    <property type="protein sequence ID" value="KAF7543274.1"/>
    <property type="molecule type" value="Genomic_DNA"/>
</dbReference>
<dbReference type="Pfam" id="PF01544">
    <property type="entry name" value="CorA"/>
    <property type="match status" value="1"/>
</dbReference>
<dbReference type="SUPFAM" id="SSF144083">
    <property type="entry name" value="Magnesium transport protein CorA, transmembrane region"/>
    <property type="match status" value="1"/>
</dbReference>
<organism evidence="6 7">
    <name type="scientific">Cylindrodendrum hubeiense</name>
    <dbReference type="NCBI Taxonomy" id="595255"/>
    <lineage>
        <taxon>Eukaryota</taxon>
        <taxon>Fungi</taxon>
        <taxon>Dikarya</taxon>
        <taxon>Ascomycota</taxon>
        <taxon>Pezizomycotina</taxon>
        <taxon>Sordariomycetes</taxon>
        <taxon>Hypocreomycetidae</taxon>
        <taxon>Hypocreales</taxon>
        <taxon>Nectriaceae</taxon>
        <taxon>Cylindrodendrum</taxon>
    </lineage>
</organism>
<proteinExistence type="predicted"/>
<dbReference type="GO" id="GO:0046873">
    <property type="term" value="F:metal ion transmembrane transporter activity"/>
    <property type="evidence" value="ECO:0007669"/>
    <property type="project" value="InterPro"/>
</dbReference>
<dbReference type="GO" id="GO:0016020">
    <property type="term" value="C:membrane"/>
    <property type="evidence" value="ECO:0007669"/>
    <property type="project" value="UniProtKB-SubCell"/>
</dbReference>
<reference evidence="6" key="1">
    <citation type="submission" date="2020-03" db="EMBL/GenBank/DDBJ databases">
        <title>Draft Genome Sequence of Cylindrodendrum hubeiense.</title>
        <authorList>
            <person name="Buettner E."/>
            <person name="Kellner H."/>
        </authorList>
    </citation>
    <scope>NUCLEOTIDE SEQUENCE</scope>
    <source>
        <strain evidence="6">IHI 201604</strain>
    </source>
</reference>
<evidence type="ECO:0000256" key="1">
    <source>
        <dbReference type="ARBA" id="ARBA00004141"/>
    </source>
</evidence>
<dbReference type="InterPro" id="IPR045863">
    <property type="entry name" value="CorA_TM1_TM2"/>
</dbReference>
<dbReference type="Gene3D" id="1.20.58.340">
    <property type="entry name" value="Magnesium transport protein CorA, transmembrane region"/>
    <property type="match status" value="1"/>
</dbReference>
<dbReference type="InterPro" id="IPR002523">
    <property type="entry name" value="MgTranspt_CorA/ZnTranspt_ZntB"/>
</dbReference>
<dbReference type="AlphaFoldDB" id="A0A9P5H0N6"/>
<accession>A0A9P5H0N6</accession>
<feature type="transmembrane region" description="Helical" evidence="5">
    <location>
        <begin position="285"/>
        <end position="305"/>
    </location>
</feature>
<evidence type="ECO:0000313" key="7">
    <source>
        <dbReference type="Proteomes" id="UP000722485"/>
    </source>
</evidence>
<evidence type="ECO:0000256" key="2">
    <source>
        <dbReference type="ARBA" id="ARBA00022692"/>
    </source>
</evidence>
<dbReference type="Proteomes" id="UP000722485">
    <property type="component" value="Unassembled WGS sequence"/>
</dbReference>
<protein>
    <submittedName>
        <fullName evidence="6">Uncharacterized protein</fullName>
    </submittedName>
</protein>
<evidence type="ECO:0000256" key="4">
    <source>
        <dbReference type="ARBA" id="ARBA00023136"/>
    </source>
</evidence>
<evidence type="ECO:0000256" key="5">
    <source>
        <dbReference type="SAM" id="Phobius"/>
    </source>
</evidence>
<keyword evidence="7" id="KW-1185">Reference proteome</keyword>
<comment type="caution">
    <text evidence="6">The sequence shown here is derived from an EMBL/GenBank/DDBJ whole genome shotgun (WGS) entry which is preliminary data.</text>
</comment>
<name>A0A9P5H0N6_9HYPO</name>
<keyword evidence="2 5" id="KW-0812">Transmembrane</keyword>
<feature type="transmembrane region" description="Helical" evidence="5">
    <location>
        <begin position="325"/>
        <end position="348"/>
    </location>
</feature>